<dbReference type="EMBL" id="CP030050">
    <property type="protein sequence ID" value="QOZ73515.1"/>
    <property type="molecule type" value="Genomic_DNA"/>
</dbReference>
<dbReference type="Proteomes" id="UP000594015">
    <property type="component" value="Chromosome"/>
</dbReference>
<gene>
    <name evidence="2" type="ORF">WN72_22780</name>
</gene>
<sequence>MRMLRWLILSSAMILVITSATAQTFDPRSPVCLQKWEWGGSTYFECAYTTWDQCRVAAIGLAAMCLENPYWRRPQPRLSGGRLRPSAPY</sequence>
<accession>A0AAE7P108</accession>
<organism evidence="2 3">
    <name type="scientific">Bradyrhizobium arachidis</name>
    <dbReference type="NCBI Taxonomy" id="858423"/>
    <lineage>
        <taxon>Bacteria</taxon>
        <taxon>Pseudomonadati</taxon>
        <taxon>Pseudomonadota</taxon>
        <taxon>Alphaproteobacteria</taxon>
        <taxon>Hyphomicrobiales</taxon>
        <taxon>Nitrobacteraceae</taxon>
        <taxon>Bradyrhizobium</taxon>
    </lineage>
</organism>
<protein>
    <submittedName>
        <fullName evidence="2">DUF3551 domain-containing protein</fullName>
    </submittedName>
</protein>
<dbReference type="AlphaFoldDB" id="A0AAE7P108"/>
<evidence type="ECO:0000313" key="3">
    <source>
        <dbReference type="Proteomes" id="UP000594015"/>
    </source>
</evidence>
<evidence type="ECO:0000313" key="2">
    <source>
        <dbReference type="EMBL" id="QOZ73515.1"/>
    </source>
</evidence>
<dbReference type="KEGG" id="barh:WN72_22780"/>
<reference evidence="2 3" key="1">
    <citation type="submission" date="2018-06" db="EMBL/GenBank/DDBJ databases">
        <title>Comparative genomics of Bradyrhizobium nodulating Arachidis hypogaea.</title>
        <authorList>
            <person name="Li Y."/>
        </authorList>
    </citation>
    <scope>NUCLEOTIDE SEQUENCE [LARGE SCALE GENOMIC DNA]</scope>
    <source>
        <strain evidence="2 3">CCBAU 051107</strain>
    </source>
</reference>
<dbReference type="InterPro" id="IPR021937">
    <property type="entry name" value="DUF3551"/>
</dbReference>
<keyword evidence="1" id="KW-0732">Signal</keyword>
<proteinExistence type="predicted"/>
<feature type="chain" id="PRO_5042118060" evidence="1">
    <location>
        <begin position="23"/>
        <end position="89"/>
    </location>
</feature>
<name>A0AAE7P108_9BRAD</name>
<feature type="signal peptide" evidence="1">
    <location>
        <begin position="1"/>
        <end position="22"/>
    </location>
</feature>
<evidence type="ECO:0000256" key="1">
    <source>
        <dbReference type="SAM" id="SignalP"/>
    </source>
</evidence>
<dbReference type="Pfam" id="PF12071">
    <property type="entry name" value="DUF3551"/>
    <property type="match status" value="1"/>
</dbReference>